<name>A0ACC2PNP1_9HYME</name>
<sequence>MSSLGSFVSSCLRVKYLIEKYREEYISHQYDEQYVKPKVEELEKDIVVKFIESVTWSLDEEEEHEIQEYPRILDEAIELAKEVLRISKCHGLVVIKSEPQSNTVQIPVTPFPIFRDVEYKSRSSVIRRTKFKKIRSSYLGSRNRRKIRRDATCTNDSLNTLVTFSTPKIPCPYRKFRRTVRANPIIEFQEK</sequence>
<gene>
    <name evidence="1" type="ORF">QAD02_020818</name>
</gene>
<comment type="caution">
    <text evidence="1">The sequence shown here is derived from an EMBL/GenBank/DDBJ whole genome shotgun (WGS) entry which is preliminary data.</text>
</comment>
<keyword evidence="2" id="KW-1185">Reference proteome</keyword>
<protein>
    <submittedName>
        <fullName evidence="1">Uncharacterized protein</fullName>
    </submittedName>
</protein>
<proteinExistence type="predicted"/>
<evidence type="ECO:0000313" key="2">
    <source>
        <dbReference type="Proteomes" id="UP001239111"/>
    </source>
</evidence>
<reference evidence="1" key="1">
    <citation type="submission" date="2023-04" db="EMBL/GenBank/DDBJ databases">
        <title>A chromosome-level genome assembly of the parasitoid wasp Eretmocerus hayati.</title>
        <authorList>
            <person name="Zhong Y."/>
            <person name="Liu S."/>
            <person name="Liu Y."/>
        </authorList>
    </citation>
    <scope>NUCLEOTIDE SEQUENCE</scope>
    <source>
        <strain evidence="1">ZJU_SS_LIU_2023</strain>
    </source>
</reference>
<dbReference type="EMBL" id="CM056741">
    <property type="protein sequence ID" value="KAJ8685025.1"/>
    <property type="molecule type" value="Genomic_DNA"/>
</dbReference>
<dbReference type="Proteomes" id="UP001239111">
    <property type="component" value="Chromosome 1"/>
</dbReference>
<organism evidence="1 2">
    <name type="scientific">Eretmocerus hayati</name>
    <dbReference type="NCBI Taxonomy" id="131215"/>
    <lineage>
        <taxon>Eukaryota</taxon>
        <taxon>Metazoa</taxon>
        <taxon>Ecdysozoa</taxon>
        <taxon>Arthropoda</taxon>
        <taxon>Hexapoda</taxon>
        <taxon>Insecta</taxon>
        <taxon>Pterygota</taxon>
        <taxon>Neoptera</taxon>
        <taxon>Endopterygota</taxon>
        <taxon>Hymenoptera</taxon>
        <taxon>Apocrita</taxon>
        <taxon>Proctotrupomorpha</taxon>
        <taxon>Chalcidoidea</taxon>
        <taxon>Aphelinidae</taxon>
        <taxon>Aphelininae</taxon>
        <taxon>Eretmocerus</taxon>
    </lineage>
</organism>
<accession>A0ACC2PNP1</accession>
<evidence type="ECO:0000313" key="1">
    <source>
        <dbReference type="EMBL" id="KAJ8685025.1"/>
    </source>
</evidence>